<sequence length="178" mass="19436">MFKRLWKDEKGLTLIELLAVVVILGIIAAIAVPSIGGLIDNTKKDAHVANAQQMINSAKIWVTGNAENDDFDSDNEATLTLQQLYDKNLIDPMKDPDSGIVAEFKDNDWDDSNTYDVGDSKVVIKKDGVRFSYSVLLKGSAKKVAEDGDTPVAENALKREIVKAVTPPTDNTDENNEG</sequence>
<keyword evidence="3" id="KW-1133">Transmembrane helix</keyword>
<keyword evidence="2" id="KW-0178">Competence</keyword>
<protein>
    <submittedName>
        <fullName evidence="4">Type IV pilus assembly protein PilA</fullName>
    </submittedName>
</protein>
<dbReference type="InterPro" id="IPR045584">
    <property type="entry name" value="Pilin-like"/>
</dbReference>
<keyword evidence="3" id="KW-0812">Transmembrane</keyword>
<comment type="subcellular location">
    <subcellularLocation>
        <location evidence="1">Cell surface</location>
    </subcellularLocation>
</comment>
<dbReference type="Gene3D" id="3.30.700.10">
    <property type="entry name" value="Glycoprotein, Type 4 Pilin"/>
    <property type="match status" value="1"/>
</dbReference>
<evidence type="ECO:0000256" key="3">
    <source>
        <dbReference type="SAM" id="Phobius"/>
    </source>
</evidence>
<dbReference type="RefSeq" id="WP_209808052.1">
    <property type="nucleotide sequence ID" value="NZ_JAGGKT010000001.1"/>
</dbReference>
<dbReference type="PROSITE" id="PS00409">
    <property type="entry name" value="PROKAR_NTER_METHYL"/>
    <property type="match status" value="1"/>
</dbReference>
<comment type="caution">
    <text evidence="4">The sequence shown here is derived from an EMBL/GenBank/DDBJ whole genome shotgun (WGS) entry which is preliminary data.</text>
</comment>
<accession>A0ABS4GIZ5</accession>
<organism evidence="4 5">
    <name type="scientific">Ammoniphilus resinae</name>
    <dbReference type="NCBI Taxonomy" id="861532"/>
    <lineage>
        <taxon>Bacteria</taxon>
        <taxon>Bacillati</taxon>
        <taxon>Bacillota</taxon>
        <taxon>Bacilli</taxon>
        <taxon>Bacillales</taxon>
        <taxon>Paenibacillaceae</taxon>
        <taxon>Aneurinibacillus group</taxon>
        <taxon>Ammoniphilus</taxon>
    </lineage>
</organism>
<evidence type="ECO:0000313" key="4">
    <source>
        <dbReference type="EMBL" id="MBP1930224.1"/>
    </source>
</evidence>
<keyword evidence="3" id="KW-0472">Membrane</keyword>
<gene>
    <name evidence="4" type="ORF">J2Z37_000211</name>
</gene>
<dbReference type="EMBL" id="JAGGKT010000001">
    <property type="protein sequence ID" value="MBP1930224.1"/>
    <property type="molecule type" value="Genomic_DNA"/>
</dbReference>
<dbReference type="SUPFAM" id="SSF54523">
    <property type="entry name" value="Pili subunits"/>
    <property type="match status" value="1"/>
</dbReference>
<evidence type="ECO:0000256" key="2">
    <source>
        <dbReference type="ARBA" id="ARBA00023287"/>
    </source>
</evidence>
<name>A0ABS4GIZ5_9BACL</name>
<reference evidence="4 5" key="1">
    <citation type="submission" date="2021-03" db="EMBL/GenBank/DDBJ databases">
        <title>Genomic Encyclopedia of Type Strains, Phase IV (KMG-IV): sequencing the most valuable type-strain genomes for metagenomic binning, comparative biology and taxonomic classification.</title>
        <authorList>
            <person name="Goeker M."/>
        </authorList>
    </citation>
    <scope>NUCLEOTIDE SEQUENCE [LARGE SCALE GENOMIC DNA]</scope>
    <source>
        <strain evidence="4 5">DSM 24738</strain>
    </source>
</reference>
<keyword evidence="5" id="KW-1185">Reference proteome</keyword>
<dbReference type="Pfam" id="PF07963">
    <property type="entry name" value="N_methyl"/>
    <property type="match status" value="1"/>
</dbReference>
<evidence type="ECO:0000256" key="1">
    <source>
        <dbReference type="ARBA" id="ARBA00004241"/>
    </source>
</evidence>
<feature type="transmembrane region" description="Helical" evidence="3">
    <location>
        <begin position="12"/>
        <end position="32"/>
    </location>
</feature>
<proteinExistence type="predicted"/>
<dbReference type="InterPro" id="IPR012902">
    <property type="entry name" value="N_methyl_site"/>
</dbReference>
<dbReference type="NCBIfam" id="TIGR02532">
    <property type="entry name" value="IV_pilin_GFxxxE"/>
    <property type="match status" value="1"/>
</dbReference>
<dbReference type="Proteomes" id="UP001519343">
    <property type="component" value="Unassembled WGS sequence"/>
</dbReference>
<evidence type="ECO:0000313" key="5">
    <source>
        <dbReference type="Proteomes" id="UP001519343"/>
    </source>
</evidence>